<dbReference type="WBParaSite" id="Gr19_v10_g5787.t1">
    <property type="protein sequence ID" value="Gr19_v10_g5787.t1"/>
    <property type="gene ID" value="Gr19_v10_g5787"/>
</dbReference>
<sequence length="109" mass="12546">MAAKGKQNKQNKKMSFCLSSRDFKNPLCQICEKDVPPTDKIVVDRLTIHKSCFKCAICDKPLQQGSCNLERGLARYGTFWLCREHSLIPPGEKEELIVKKGYKERSRKK</sequence>
<evidence type="ECO:0000259" key="5">
    <source>
        <dbReference type="PROSITE" id="PS50023"/>
    </source>
</evidence>
<evidence type="ECO:0000256" key="2">
    <source>
        <dbReference type="ARBA" id="ARBA00022833"/>
    </source>
</evidence>
<dbReference type="GO" id="GO:0046872">
    <property type="term" value="F:metal ion binding"/>
    <property type="evidence" value="ECO:0007669"/>
    <property type="project" value="UniProtKB-KW"/>
</dbReference>
<dbReference type="AlphaFoldDB" id="A0A914HZ05"/>
<proteinExistence type="predicted"/>
<reference evidence="7" key="1">
    <citation type="submission" date="2022-11" db="UniProtKB">
        <authorList>
            <consortium name="WormBaseParasite"/>
        </authorList>
    </citation>
    <scope>IDENTIFICATION</scope>
</reference>
<keyword evidence="3 4" id="KW-0440">LIM domain</keyword>
<organism evidence="6 7">
    <name type="scientific">Globodera rostochiensis</name>
    <name type="common">Golden nematode worm</name>
    <name type="synonym">Heterodera rostochiensis</name>
    <dbReference type="NCBI Taxonomy" id="31243"/>
    <lineage>
        <taxon>Eukaryota</taxon>
        <taxon>Metazoa</taxon>
        <taxon>Ecdysozoa</taxon>
        <taxon>Nematoda</taxon>
        <taxon>Chromadorea</taxon>
        <taxon>Rhabditida</taxon>
        <taxon>Tylenchina</taxon>
        <taxon>Tylenchomorpha</taxon>
        <taxon>Tylenchoidea</taxon>
        <taxon>Heteroderidae</taxon>
        <taxon>Heteroderinae</taxon>
        <taxon>Globodera</taxon>
    </lineage>
</organism>
<keyword evidence="1 4" id="KW-0479">Metal-binding</keyword>
<protein>
    <submittedName>
        <fullName evidence="7">LIM zinc-binding domain-containing protein</fullName>
    </submittedName>
</protein>
<dbReference type="InterPro" id="IPR001781">
    <property type="entry name" value="Znf_LIM"/>
</dbReference>
<evidence type="ECO:0000256" key="4">
    <source>
        <dbReference type="PROSITE-ProRule" id="PRU00125"/>
    </source>
</evidence>
<name>A0A914HZ05_GLORO</name>
<keyword evidence="6" id="KW-1185">Reference proteome</keyword>
<keyword evidence="2 4" id="KW-0862">Zinc</keyword>
<accession>A0A914HZ05</accession>
<feature type="domain" description="LIM zinc-binding" evidence="5">
    <location>
        <begin position="26"/>
        <end position="92"/>
    </location>
</feature>
<dbReference type="Pfam" id="PF00412">
    <property type="entry name" value="LIM"/>
    <property type="match status" value="1"/>
</dbReference>
<evidence type="ECO:0000313" key="7">
    <source>
        <dbReference type="WBParaSite" id="Gr19_v10_g5787.t1"/>
    </source>
</evidence>
<evidence type="ECO:0000256" key="1">
    <source>
        <dbReference type="ARBA" id="ARBA00022723"/>
    </source>
</evidence>
<dbReference type="PROSITE" id="PS50023">
    <property type="entry name" value="LIM_DOMAIN_2"/>
    <property type="match status" value="1"/>
</dbReference>
<dbReference type="Proteomes" id="UP000887572">
    <property type="component" value="Unplaced"/>
</dbReference>
<evidence type="ECO:0000313" key="6">
    <source>
        <dbReference type="Proteomes" id="UP000887572"/>
    </source>
</evidence>
<dbReference type="Gene3D" id="2.10.110.10">
    <property type="entry name" value="Cysteine Rich Protein"/>
    <property type="match status" value="1"/>
</dbReference>
<evidence type="ECO:0000256" key="3">
    <source>
        <dbReference type="ARBA" id="ARBA00023038"/>
    </source>
</evidence>